<gene>
    <name evidence="2" type="ORF">Dcae01_03147</name>
</gene>
<evidence type="ECO:0008006" key="4">
    <source>
        <dbReference type="Google" id="ProtNLM"/>
    </source>
</evidence>
<dbReference type="Proteomes" id="UP001423409">
    <property type="component" value="Unassembled WGS sequence"/>
</dbReference>
<sequence>MRSVLPALLLLSVVLVACRPETVRAPDAYPLSGTVSGRWGDSPRLRLALVGTGVPGAVRNDSAIGQNLEGNGLSGWQFGFELPAPGVFNVAGVYQVVAFDDANNNARYDLGETVARNRKWLVVSPVAARLPEVTLPELLGGGEVLPAMTVRSGWNVYDQSQPLGNANPAPFTTLTSYDLSR</sequence>
<feature type="chain" id="PRO_5045472306" description="Lipoprotein" evidence="1">
    <location>
        <begin position="18"/>
        <end position="181"/>
    </location>
</feature>
<evidence type="ECO:0000256" key="1">
    <source>
        <dbReference type="SAM" id="SignalP"/>
    </source>
</evidence>
<evidence type="ECO:0000313" key="3">
    <source>
        <dbReference type="Proteomes" id="UP001423409"/>
    </source>
</evidence>
<dbReference type="RefSeq" id="WP_345447200.1">
    <property type="nucleotide sequence ID" value="NZ_BAABQU010000060.1"/>
</dbReference>
<name>A0ABP9UFW8_9DEIO</name>
<comment type="caution">
    <text evidence="2">The sequence shown here is derived from an EMBL/GenBank/DDBJ whole genome shotgun (WGS) entry which is preliminary data.</text>
</comment>
<protein>
    <recommendedName>
        <fullName evidence="4">Lipoprotein</fullName>
    </recommendedName>
</protein>
<dbReference type="EMBL" id="BAABQU010000060">
    <property type="protein sequence ID" value="GAA5441609.1"/>
    <property type="molecule type" value="Genomic_DNA"/>
</dbReference>
<proteinExistence type="predicted"/>
<evidence type="ECO:0000313" key="2">
    <source>
        <dbReference type="EMBL" id="GAA5441609.1"/>
    </source>
</evidence>
<reference evidence="2 3" key="1">
    <citation type="submission" date="2024-02" db="EMBL/GenBank/DDBJ databases">
        <title>Deinococcus caeni NBRC 101312.</title>
        <authorList>
            <person name="Ichikawa N."/>
            <person name="Katano-Makiyama Y."/>
            <person name="Hidaka K."/>
        </authorList>
    </citation>
    <scope>NUCLEOTIDE SEQUENCE [LARGE SCALE GENOMIC DNA]</scope>
    <source>
        <strain evidence="2 3">NBRC 101312</strain>
    </source>
</reference>
<keyword evidence="1" id="KW-0732">Signal</keyword>
<keyword evidence="3" id="KW-1185">Reference proteome</keyword>
<dbReference type="PROSITE" id="PS51257">
    <property type="entry name" value="PROKAR_LIPOPROTEIN"/>
    <property type="match status" value="1"/>
</dbReference>
<accession>A0ABP9UFW8</accession>
<organism evidence="2 3">
    <name type="scientific">Deinococcus caeni</name>
    <dbReference type="NCBI Taxonomy" id="569127"/>
    <lineage>
        <taxon>Bacteria</taxon>
        <taxon>Thermotogati</taxon>
        <taxon>Deinococcota</taxon>
        <taxon>Deinococci</taxon>
        <taxon>Deinococcales</taxon>
        <taxon>Deinococcaceae</taxon>
        <taxon>Deinococcus</taxon>
    </lineage>
</organism>
<feature type="signal peptide" evidence="1">
    <location>
        <begin position="1"/>
        <end position="17"/>
    </location>
</feature>